<feature type="domain" description="EF-hand" evidence="11">
    <location>
        <begin position="595"/>
        <end position="630"/>
    </location>
</feature>
<keyword evidence="5" id="KW-0418">Kinase</keyword>
<dbReference type="PROSITE" id="PS50011">
    <property type="entry name" value="PROTEIN_KINASE_DOM"/>
    <property type="match status" value="1"/>
</dbReference>
<dbReference type="PROSITE" id="PS00018">
    <property type="entry name" value="EF_HAND_1"/>
    <property type="match status" value="1"/>
</dbReference>
<dbReference type="STRING" id="2880.D8LMX0"/>
<dbReference type="Gene3D" id="1.10.238.10">
    <property type="entry name" value="EF-hand"/>
    <property type="match status" value="2"/>
</dbReference>
<dbReference type="OrthoDB" id="189272at2759"/>
<evidence type="ECO:0000256" key="8">
    <source>
        <dbReference type="ARBA" id="ARBA00024334"/>
    </source>
</evidence>
<reference evidence="12 13" key="1">
    <citation type="journal article" date="2010" name="Nature">
        <title>The Ectocarpus genome and the independent evolution of multicellularity in brown algae.</title>
        <authorList>
            <person name="Cock J.M."/>
            <person name="Sterck L."/>
            <person name="Rouze P."/>
            <person name="Scornet D."/>
            <person name="Allen A.E."/>
            <person name="Amoutzias G."/>
            <person name="Anthouard V."/>
            <person name="Artiguenave F."/>
            <person name="Aury J.M."/>
            <person name="Badger J.H."/>
            <person name="Beszteri B."/>
            <person name="Billiau K."/>
            <person name="Bonnet E."/>
            <person name="Bothwell J.H."/>
            <person name="Bowler C."/>
            <person name="Boyen C."/>
            <person name="Brownlee C."/>
            <person name="Carrano C.J."/>
            <person name="Charrier B."/>
            <person name="Cho G.Y."/>
            <person name="Coelho S.M."/>
            <person name="Collen J."/>
            <person name="Corre E."/>
            <person name="Da Silva C."/>
            <person name="Delage L."/>
            <person name="Delaroque N."/>
            <person name="Dittami S.M."/>
            <person name="Doulbeau S."/>
            <person name="Elias M."/>
            <person name="Farnham G."/>
            <person name="Gachon C.M."/>
            <person name="Gschloessl B."/>
            <person name="Heesch S."/>
            <person name="Jabbari K."/>
            <person name="Jubin C."/>
            <person name="Kawai H."/>
            <person name="Kimura K."/>
            <person name="Kloareg B."/>
            <person name="Kupper F.C."/>
            <person name="Lang D."/>
            <person name="Le Bail A."/>
            <person name="Leblanc C."/>
            <person name="Lerouge P."/>
            <person name="Lohr M."/>
            <person name="Lopez P.J."/>
            <person name="Martens C."/>
            <person name="Maumus F."/>
            <person name="Michel G."/>
            <person name="Miranda-Saavedra D."/>
            <person name="Morales J."/>
            <person name="Moreau H."/>
            <person name="Motomura T."/>
            <person name="Nagasato C."/>
            <person name="Napoli C.A."/>
            <person name="Nelson D.R."/>
            <person name="Nyvall-Collen P."/>
            <person name="Peters A.F."/>
            <person name="Pommier C."/>
            <person name="Potin P."/>
            <person name="Poulain J."/>
            <person name="Quesneville H."/>
            <person name="Read B."/>
            <person name="Rensing S.A."/>
            <person name="Ritter A."/>
            <person name="Rousvoal S."/>
            <person name="Samanta M."/>
            <person name="Samson G."/>
            <person name="Schroeder D.C."/>
            <person name="Segurens B."/>
            <person name="Strittmatter M."/>
            <person name="Tonon T."/>
            <person name="Tregear J.W."/>
            <person name="Valentin K."/>
            <person name="von Dassow P."/>
            <person name="Yamagishi T."/>
            <person name="Van de Peer Y."/>
            <person name="Wincker P."/>
        </authorList>
    </citation>
    <scope>NUCLEOTIDE SEQUENCE [LARGE SCALE GENOMIC DNA]</scope>
    <source>
        <strain evidence="13">Ec32 / CCAP1310/4</strain>
    </source>
</reference>
<dbReference type="InterPro" id="IPR050205">
    <property type="entry name" value="CDPK_Ser/Thr_kinases"/>
</dbReference>
<dbReference type="PROSITE" id="PS50222">
    <property type="entry name" value="EF_HAND_2"/>
    <property type="match status" value="2"/>
</dbReference>
<name>D8LMX0_ECTSI</name>
<keyword evidence="13" id="KW-1185">Reference proteome</keyword>
<dbReference type="InterPro" id="IPR011009">
    <property type="entry name" value="Kinase-like_dom_sf"/>
</dbReference>
<dbReference type="InterPro" id="IPR008271">
    <property type="entry name" value="Ser/Thr_kinase_AS"/>
</dbReference>
<dbReference type="Gene3D" id="3.30.200.20">
    <property type="entry name" value="Phosphorylase Kinase, domain 1"/>
    <property type="match status" value="1"/>
</dbReference>
<dbReference type="AlphaFoldDB" id="D8LMX0"/>
<dbReference type="GO" id="GO:0005509">
    <property type="term" value="F:calcium ion binding"/>
    <property type="evidence" value="ECO:0007669"/>
    <property type="project" value="InterPro"/>
</dbReference>
<evidence type="ECO:0000259" key="10">
    <source>
        <dbReference type="PROSITE" id="PS50011"/>
    </source>
</evidence>
<dbReference type="PANTHER" id="PTHR24349">
    <property type="entry name" value="SERINE/THREONINE-PROTEIN KINASE"/>
    <property type="match status" value="1"/>
</dbReference>
<evidence type="ECO:0000256" key="3">
    <source>
        <dbReference type="ARBA" id="ARBA00022679"/>
    </source>
</evidence>
<dbReference type="FunFam" id="1.10.238.10:FF:000001">
    <property type="entry name" value="Calmodulin 1"/>
    <property type="match status" value="1"/>
</dbReference>
<feature type="region of interest" description="Disordered" evidence="9">
    <location>
        <begin position="135"/>
        <end position="176"/>
    </location>
</feature>
<feature type="compositionally biased region" description="Low complexity" evidence="9">
    <location>
        <begin position="453"/>
        <end position="463"/>
    </location>
</feature>
<dbReference type="EMBL" id="FN649740">
    <property type="protein sequence ID" value="CBN74771.1"/>
    <property type="molecule type" value="Genomic_DNA"/>
</dbReference>
<dbReference type="SUPFAM" id="SSF47473">
    <property type="entry name" value="EF-hand"/>
    <property type="match status" value="1"/>
</dbReference>
<keyword evidence="4" id="KW-0547">Nucleotide-binding</keyword>
<comment type="similarity">
    <text evidence="8">Belongs to the protein kinase superfamily. Ser/Thr protein kinase family. CDPK subfamily.</text>
</comment>
<dbReference type="Pfam" id="PF13499">
    <property type="entry name" value="EF-hand_7"/>
    <property type="match status" value="2"/>
</dbReference>
<dbReference type="InterPro" id="IPR018247">
    <property type="entry name" value="EF_Hand_1_Ca_BS"/>
</dbReference>
<evidence type="ECO:0000256" key="6">
    <source>
        <dbReference type="ARBA" id="ARBA00022837"/>
    </source>
</evidence>
<dbReference type="EC" id="2.7.11.1" evidence="12"/>
<dbReference type="GO" id="GO:0004674">
    <property type="term" value="F:protein serine/threonine kinase activity"/>
    <property type="evidence" value="ECO:0007669"/>
    <property type="project" value="UniProtKB-KW"/>
</dbReference>
<dbReference type="Gene3D" id="1.10.510.10">
    <property type="entry name" value="Transferase(Phosphotransferase) domain 1"/>
    <property type="match status" value="1"/>
</dbReference>
<dbReference type="SUPFAM" id="SSF56112">
    <property type="entry name" value="Protein kinase-like (PK-like)"/>
    <property type="match status" value="1"/>
</dbReference>
<feature type="compositionally biased region" description="Polar residues" evidence="9">
    <location>
        <begin position="709"/>
        <end position="724"/>
    </location>
</feature>
<dbReference type="SMART" id="SM00054">
    <property type="entry name" value="EFh"/>
    <property type="match status" value="4"/>
</dbReference>
<keyword evidence="6" id="KW-0106">Calcium</keyword>
<dbReference type="CDD" id="cd05117">
    <property type="entry name" value="STKc_CAMK"/>
    <property type="match status" value="1"/>
</dbReference>
<dbReference type="PROSITE" id="PS00108">
    <property type="entry name" value="PROTEIN_KINASE_ST"/>
    <property type="match status" value="1"/>
</dbReference>
<feature type="region of interest" description="Disordered" evidence="9">
    <location>
        <begin position="20"/>
        <end position="66"/>
    </location>
</feature>
<dbReference type="InParanoid" id="D8LMX0"/>
<keyword evidence="7" id="KW-0067">ATP-binding</keyword>
<evidence type="ECO:0000256" key="2">
    <source>
        <dbReference type="ARBA" id="ARBA00022527"/>
    </source>
</evidence>
<keyword evidence="3 12" id="KW-0808">Transferase</keyword>
<dbReference type="InterPro" id="IPR002048">
    <property type="entry name" value="EF_hand_dom"/>
</dbReference>
<evidence type="ECO:0000256" key="5">
    <source>
        <dbReference type="ARBA" id="ARBA00022777"/>
    </source>
</evidence>
<dbReference type="InterPro" id="IPR011992">
    <property type="entry name" value="EF-hand-dom_pair"/>
</dbReference>
<accession>D8LMX0</accession>
<feature type="compositionally biased region" description="Basic and acidic residues" evidence="9">
    <location>
        <begin position="24"/>
        <end position="38"/>
    </location>
</feature>
<dbReference type="Proteomes" id="UP000002630">
    <property type="component" value="Linkage Group LG15"/>
</dbReference>
<evidence type="ECO:0000259" key="11">
    <source>
        <dbReference type="PROSITE" id="PS50222"/>
    </source>
</evidence>
<evidence type="ECO:0000313" key="12">
    <source>
        <dbReference type="EMBL" id="CBN74771.1"/>
    </source>
</evidence>
<keyword evidence="2" id="KW-0723">Serine/threonine-protein kinase</keyword>
<feature type="region of interest" description="Disordered" evidence="9">
    <location>
        <begin position="450"/>
        <end position="489"/>
    </location>
</feature>
<dbReference type="Pfam" id="PF00069">
    <property type="entry name" value="Pkinase"/>
    <property type="match status" value="1"/>
</dbReference>
<protein>
    <submittedName>
        <fullName evidence="12">N/a</fullName>
        <ecNumber evidence="12">2.7.11.1</ecNumber>
    </submittedName>
</protein>
<dbReference type="EMBL" id="FN648608">
    <property type="protein sequence ID" value="CBN74771.1"/>
    <property type="molecule type" value="Genomic_DNA"/>
</dbReference>
<feature type="domain" description="EF-hand" evidence="11">
    <location>
        <begin position="525"/>
        <end position="560"/>
    </location>
</feature>
<comment type="cofactor">
    <cofactor evidence="1">
        <name>Mg(2+)</name>
        <dbReference type="ChEBI" id="CHEBI:18420"/>
    </cofactor>
</comment>
<evidence type="ECO:0000313" key="13">
    <source>
        <dbReference type="Proteomes" id="UP000002630"/>
    </source>
</evidence>
<gene>
    <name evidence="12" type="primary">CDPK</name>
    <name evidence="12" type="ORF">Esi_0041_0131</name>
</gene>
<feature type="domain" description="Protein kinase" evidence="10">
    <location>
        <begin position="86"/>
        <end position="415"/>
    </location>
</feature>
<evidence type="ECO:0000256" key="7">
    <source>
        <dbReference type="ARBA" id="ARBA00022840"/>
    </source>
</evidence>
<dbReference type="GO" id="GO:0005524">
    <property type="term" value="F:ATP binding"/>
    <property type="evidence" value="ECO:0007669"/>
    <property type="project" value="UniProtKB-KW"/>
</dbReference>
<feature type="compositionally biased region" description="Polar residues" evidence="9">
    <location>
        <begin position="693"/>
        <end position="702"/>
    </location>
</feature>
<dbReference type="InterPro" id="IPR000719">
    <property type="entry name" value="Prot_kinase_dom"/>
</dbReference>
<organism evidence="12 13">
    <name type="scientific">Ectocarpus siliculosus</name>
    <name type="common">Brown alga</name>
    <name type="synonym">Conferva siliculosa</name>
    <dbReference type="NCBI Taxonomy" id="2880"/>
    <lineage>
        <taxon>Eukaryota</taxon>
        <taxon>Sar</taxon>
        <taxon>Stramenopiles</taxon>
        <taxon>Ochrophyta</taxon>
        <taxon>PX clade</taxon>
        <taxon>Phaeophyceae</taxon>
        <taxon>Ectocarpales</taxon>
        <taxon>Ectocarpaceae</taxon>
        <taxon>Ectocarpus</taxon>
    </lineage>
</organism>
<proteinExistence type="inferred from homology"/>
<sequence length="724" mass="78864">MLRLTKNGYNIYARCAPLSLPLHDPTDPDETRTNDKTSKGTGGGVRGDQFLAELPSTAPGNSTKQKSFGLSRSLAWIQETNFEDKFEVVKVIGQGSIGEVSIVRRKSLCSSAHGGSAHGRVNSFFDGHHHGKAGVQRDLSHVTSPPIELKDPSFGDGEGGEKGASAGPPPVPSGGTGERLYAMKSIHVARLHKLRVEEFKNEVAMLQQLHHPNIIQLREVFHYKKKIYMCMALCTGGQLNERSFTENQVCSVMSQVIRALVYMHETAKICHRDLKMENIMLESQDEPLVVKLIDFGLSKVFTEGDKMRTACGTVYTMAPEVLSGDGYTQKADLWSAGVIAFILLSGTFPFLKDEADLNDQGQVESLRQARFVFNDPAWKTVSAGAKGFVRGLLKKQPGFRWTAREALDHCADTWGLTFSRASFADLSGQAELAAAENAANGIGNTSPIFTNVSAPPLSPSASPRGGGRGGGAPEAPLSPESPTHASRGRLRAVNGSIAKSMHRFADYGELKKAALMVTAFQLDREEIKQLKDAFLEVDTEGNGAISLEELRIVLREHGVDGAEVDRVFGAVDMDSSGHLHYMEFLAATIEARGYIEEESLKDAFERLDVDSTGFISRDNLKEVLGKTYDNGLIDKMLEEGDSSMSGSIEWEDFLIMMKPVVEQEYRRDAEAMLKDTPVACREAAEVGRRAVDQTPSYAQTKASGEKTAAATTPQEQASSGATHR</sequence>
<evidence type="ECO:0000256" key="4">
    <source>
        <dbReference type="ARBA" id="ARBA00022741"/>
    </source>
</evidence>
<dbReference type="SMART" id="SM00220">
    <property type="entry name" value="S_TKc"/>
    <property type="match status" value="1"/>
</dbReference>
<dbReference type="CDD" id="cd00051">
    <property type="entry name" value="EFh"/>
    <property type="match status" value="2"/>
</dbReference>
<evidence type="ECO:0000256" key="1">
    <source>
        <dbReference type="ARBA" id="ARBA00001946"/>
    </source>
</evidence>
<feature type="region of interest" description="Disordered" evidence="9">
    <location>
        <begin position="686"/>
        <end position="724"/>
    </location>
</feature>
<evidence type="ECO:0000256" key="9">
    <source>
        <dbReference type="SAM" id="MobiDB-lite"/>
    </source>
</evidence>